<name>A0A1Y2HK32_9FUNG</name>
<sequence length="390" mass="42232">MLAYTPVTLKLSDHPIYAIQALAMGPRQMLVAAAGDKLWVYLVRLADDDHTRHKPQRTRASNLHTQLLVEWTPVDLVSSTDVDPESDEVDPCGRRADASGCAFQAGFLIPDHPPLASAGHGGGRRRRANESLYTLCLFTFPATYTGPLGAPGHIVCVTGGHAGYLHVFNVHLQAHVRVVRAGIGGDVNDIQAYPGRPEWVLVACKDRTVRIVDLHLGRSVLVMGGVDGHQGQVLCASVHPSGRWVVSGGADCAVRVWRVPDRVGEGEGGEVRMDRCTWWTQWPHANYVDGVAFVGDEDEDGGMSVVSKSVDGEAVVWRVETRPLADMVIEAVEVDGGEANGDRPSWATHSELNADVEACPGTFSEVCLEVDLIFSTLNRNEAHARPYSPS</sequence>
<evidence type="ECO:0000256" key="3">
    <source>
        <dbReference type="ARBA" id="ARBA00022737"/>
    </source>
</evidence>
<evidence type="ECO:0000256" key="6">
    <source>
        <dbReference type="PROSITE-ProRule" id="PRU00221"/>
    </source>
</evidence>
<dbReference type="Pfam" id="PF00400">
    <property type="entry name" value="WD40"/>
    <property type="match status" value="1"/>
</dbReference>
<keyword evidence="5" id="KW-0804">Transcription</keyword>
<evidence type="ECO:0000256" key="5">
    <source>
        <dbReference type="ARBA" id="ARBA00023163"/>
    </source>
</evidence>
<comment type="similarity">
    <text evidence="1">Belongs to the WD repeat ESC family.</text>
</comment>
<dbReference type="PROSITE" id="PS50082">
    <property type="entry name" value="WD_REPEATS_2"/>
    <property type="match status" value="1"/>
</dbReference>
<evidence type="ECO:0000313" key="8">
    <source>
        <dbReference type="Proteomes" id="UP000193411"/>
    </source>
</evidence>
<dbReference type="PROSITE" id="PS50294">
    <property type="entry name" value="WD_REPEATS_REGION"/>
    <property type="match status" value="1"/>
</dbReference>
<dbReference type="AlphaFoldDB" id="A0A1Y2HK32"/>
<dbReference type="OrthoDB" id="7318948at2759"/>
<evidence type="ECO:0000313" key="7">
    <source>
        <dbReference type="EMBL" id="ORZ34334.1"/>
    </source>
</evidence>
<keyword evidence="3" id="KW-0677">Repeat</keyword>
<dbReference type="Gene3D" id="2.130.10.10">
    <property type="entry name" value="YVTN repeat-like/Quinoprotein amine dehydrogenase"/>
    <property type="match status" value="1"/>
</dbReference>
<evidence type="ECO:0000256" key="2">
    <source>
        <dbReference type="ARBA" id="ARBA00022574"/>
    </source>
</evidence>
<reference evidence="7 8" key="1">
    <citation type="submission" date="2016-07" db="EMBL/GenBank/DDBJ databases">
        <title>Pervasive Adenine N6-methylation of Active Genes in Fungi.</title>
        <authorList>
            <consortium name="DOE Joint Genome Institute"/>
            <person name="Mondo S.J."/>
            <person name="Dannebaum R.O."/>
            <person name="Kuo R.C."/>
            <person name="Labutti K."/>
            <person name="Haridas S."/>
            <person name="Kuo A."/>
            <person name="Salamov A."/>
            <person name="Ahrendt S.R."/>
            <person name="Lipzen A."/>
            <person name="Sullivan W."/>
            <person name="Andreopoulos W.B."/>
            <person name="Clum A."/>
            <person name="Lindquist E."/>
            <person name="Daum C."/>
            <person name="Ramamoorthy G.K."/>
            <person name="Gryganskyi A."/>
            <person name="Culley D."/>
            <person name="Magnuson J.K."/>
            <person name="James T.Y."/>
            <person name="O'Malley M.A."/>
            <person name="Stajich J.E."/>
            <person name="Spatafora J.W."/>
            <person name="Visel A."/>
            <person name="Grigoriev I.V."/>
        </authorList>
    </citation>
    <scope>NUCLEOTIDE SEQUENCE [LARGE SCALE GENOMIC DNA]</scope>
    <source>
        <strain evidence="7 8">PL171</strain>
    </source>
</reference>
<protein>
    <submittedName>
        <fullName evidence="7">WD40-repeat-containing domain protein</fullName>
    </submittedName>
</protein>
<keyword evidence="4" id="KW-0805">Transcription regulation</keyword>
<dbReference type="STRING" id="765915.A0A1Y2HK32"/>
<dbReference type="InterPro" id="IPR001680">
    <property type="entry name" value="WD40_rpt"/>
</dbReference>
<dbReference type="InterPro" id="IPR015943">
    <property type="entry name" value="WD40/YVTN_repeat-like_dom_sf"/>
</dbReference>
<accession>A0A1Y2HK32</accession>
<dbReference type="EMBL" id="MCFL01000029">
    <property type="protein sequence ID" value="ORZ34334.1"/>
    <property type="molecule type" value="Genomic_DNA"/>
</dbReference>
<dbReference type="SMART" id="SM00320">
    <property type="entry name" value="WD40"/>
    <property type="match status" value="2"/>
</dbReference>
<comment type="caution">
    <text evidence="7">The sequence shown here is derived from an EMBL/GenBank/DDBJ whole genome shotgun (WGS) entry which is preliminary data.</text>
</comment>
<feature type="repeat" description="WD" evidence="6">
    <location>
        <begin position="226"/>
        <end position="259"/>
    </location>
</feature>
<organism evidence="7 8">
    <name type="scientific">Catenaria anguillulae PL171</name>
    <dbReference type="NCBI Taxonomy" id="765915"/>
    <lineage>
        <taxon>Eukaryota</taxon>
        <taxon>Fungi</taxon>
        <taxon>Fungi incertae sedis</taxon>
        <taxon>Blastocladiomycota</taxon>
        <taxon>Blastocladiomycetes</taxon>
        <taxon>Blastocladiales</taxon>
        <taxon>Catenariaceae</taxon>
        <taxon>Catenaria</taxon>
    </lineage>
</organism>
<dbReference type="SUPFAM" id="SSF50978">
    <property type="entry name" value="WD40 repeat-like"/>
    <property type="match status" value="1"/>
</dbReference>
<dbReference type="InterPro" id="IPR036322">
    <property type="entry name" value="WD40_repeat_dom_sf"/>
</dbReference>
<proteinExistence type="inferred from homology"/>
<evidence type="ECO:0000256" key="4">
    <source>
        <dbReference type="ARBA" id="ARBA00023015"/>
    </source>
</evidence>
<gene>
    <name evidence="7" type="ORF">BCR44DRAFT_1157092</name>
</gene>
<dbReference type="Proteomes" id="UP000193411">
    <property type="component" value="Unassembled WGS sequence"/>
</dbReference>
<evidence type="ECO:0000256" key="1">
    <source>
        <dbReference type="ARBA" id="ARBA00008075"/>
    </source>
</evidence>
<keyword evidence="2 6" id="KW-0853">WD repeat</keyword>
<dbReference type="PANTHER" id="PTHR10253">
    <property type="entry name" value="POLYCOMB PROTEIN"/>
    <property type="match status" value="1"/>
</dbReference>
<keyword evidence="8" id="KW-1185">Reference proteome</keyword>
<dbReference type="InterPro" id="IPR051243">
    <property type="entry name" value="PcG_WD-repeat"/>
</dbReference>